<dbReference type="OrthoDB" id="4361615at2759"/>
<reference evidence="1 2" key="1">
    <citation type="submission" date="2015-01" db="EMBL/GenBank/DDBJ databases">
        <title>The Genome Sequence of Fonsecaea multimorphosa CBS 102226.</title>
        <authorList>
            <consortium name="The Broad Institute Genomics Platform"/>
            <person name="Cuomo C."/>
            <person name="de Hoog S."/>
            <person name="Gorbushina A."/>
            <person name="Stielow B."/>
            <person name="Teixiera M."/>
            <person name="Abouelleil A."/>
            <person name="Chapman S.B."/>
            <person name="Priest M."/>
            <person name="Young S.K."/>
            <person name="Wortman J."/>
            <person name="Nusbaum C."/>
            <person name="Birren B."/>
        </authorList>
    </citation>
    <scope>NUCLEOTIDE SEQUENCE [LARGE SCALE GENOMIC DNA]</scope>
    <source>
        <strain evidence="1 2">CBS 102226</strain>
    </source>
</reference>
<gene>
    <name evidence="1" type="ORF">Z520_08951</name>
</gene>
<sequence>MKQTALSTLPPEILEVVVKHISSLRELNSLARVSKYLYTKTLPFLYESLSIECVEGLCPRVQDLQKYYLTAPHCGVEDGLHFVKHLTLTTKDYKDLTGRCYHNRAHDLFTGDYLQFDDHERQTAEFHLDGIPRSLGTPFPAENTGAGLLKLYNDQNIELDISQEWDFVLFCHRLRPSALKSFSWDLGTCVPLAILGVGGYLGTYQEKLERLSLSTDGECDRAGTKCQSYDLSKFTNLTEVSWVGIQSTQEITALQNLLEKNAHGLRTLSLKPGTGKLPMAGEEMMRLKEIVTAETLQNSSRHLSVLADSDSSLSL</sequence>
<proteinExistence type="predicted"/>
<name>A0A0D2JY37_9EURO</name>
<dbReference type="EMBL" id="KN848082">
    <property type="protein sequence ID" value="KIX95434.1"/>
    <property type="molecule type" value="Genomic_DNA"/>
</dbReference>
<accession>A0A0D2JY37</accession>
<organism evidence="1 2">
    <name type="scientific">Fonsecaea multimorphosa CBS 102226</name>
    <dbReference type="NCBI Taxonomy" id="1442371"/>
    <lineage>
        <taxon>Eukaryota</taxon>
        <taxon>Fungi</taxon>
        <taxon>Dikarya</taxon>
        <taxon>Ascomycota</taxon>
        <taxon>Pezizomycotina</taxon>
        <taxon>Eurotiomycetes</taxon>
        <taxon>Chaetothyriomycetidae</taxon>
        <taxon>Chaetothyriales</taxon>
        <taxon>Herpotrichiellaceae</taxon>
        <taxon>Fonsecaea</taxon>
    </lineage>
</organism>
<evidence type="ECO:0008006" key="3">
    <source>
        <dbReference type="Google" id="ProtNLM"/>
    </source>
</evidence>
<dbReference type="VEuPathDB" id="FungiDB:Z520_08951"/>
<dbReference type="GeneID" id="27714697"/>
<keyword evidence="2" id="KW-1185">Reference proteome</keyword>
<dbReference type="Proteomes" id="UP000053411">
    <property type="component" value="Unassembled WGS sequence"/>
</dbReference>
<protein>
    <recommendedName>
        <fullName evidence="3">F-box domain-containing protein</fullName>
    </recommendedName>
</protein>
<evidence type="ECO:0000313" key="1">
    <source>
        <dbReference type="EMBL" id="KIX95434.1"/>
    </source>
</evidence>
<dbReference type="AlphaFoldDB" id="A0A0D2JY37"/>
<evidence type="ECO:0000313" key="2">
    <source>
        <dbReference type="Proteomes" id="UP000053411"/>
    </source>
</evidence>
<dbReference type="RefSeq" id="XP_016629557.1">
    <property type="nucleotide sequence ID" value="XM_016779447.1"/>
</dbReference>